<sequence length="51" mass="5974">MWNIANLLICKKVWGTWSNTLAVVAQDQRLTLHINRQVITCFYRASIRITL</sequence>
<dbReference type="AlphaFoldDB" id="A0A8J3IW06"/>
<evidence type="ECO:0000313" key="1">
    <source>
        <dbReference type="EMBL" id="GHO97830.1"/>
    </source>
</evidence>
<evidence type="ECO:0000313" key="2">
    <source>
        <dbReference type="Proteomes" id="UP000597444"/>
    </source>
</evidence>
<keyword evidence="2" id="KW-1185">Reference proteome</keyword>
<dbReference type="Proteomes" id="UP000597444">
    <property type="component" value="Unassembled WGS sequence"/>
</dbReference>
<accession>A0A8J3IW06</accession>
<dbReference type="RefSeq" id="WP_220208609.1">
    <property type="nucleotide sequence ID" value="NZ_BNJK01000002.1"/>
</dbReference>
<protein>
    <submittedName>
        <fullName evidence="1">Uncharacterized protein</fullName>
    </submittedName>
</protein>
<reference evidence="1" key="1">
    <citation type="submission" date="2020-10" db="EMBL/GenBank/DDBJ databases">
        <title>Taxonomic study of unclassified bacteria belonging to the class Ktedonobacteria.</title>
        <authorList>
            <person name="Yabe S."/>
            <person name="Wang C.M."/>
            <person name="Zheng Y."/>
            <person name="Sakai Y."/>
            <person name="Cavaletti L."/>
            <person name="Monciardini P."/>
            <person name="Donadio S."/>
        </authorList>
    </citation>
    <scope>NUCLEOTIDE SEQUENCE</scope>
    <source>
        <strain evidence="1">ID150040</strain>
    </source>
</reference>
<name>A0A8J3IW06_9CHLR</name>
<dbReference type="EMBL" id="BNJK01000002">
    <property type="protein sequence ID" value="GHO97830.1"/>
    <property type="molecule type" value="Genomic_DNA"/>
</dbReference>
<comment type="caution">
    <text evidence="1">The sequence shown here is derived from an EMBL/GenBank/DDBJ whole genome shotgun (WGS) entry which is preliminary data.</text>
</comment>
<organism evidence="1 2">
    <name type="scientific">Reticulibacter mediterranei</name>
    <dbReference type="NCBI Taxonomy" id="2778369"/>
    <lineage>
        <taxon>Bacteria</taxon>
        <taxon>Bacillati</taxon>
        <taxon>Chloroflexota</taxon>
        <taxon>Ktedonobacteria</taxon>
        <taxon>Ktedonobacterales</taxon>
        <taxon>Reticulibacteraceae</taxon>
        <taxon>Reticulibacter</taxon>
    </lineage>
</organism>
<gene>
    <name evidence="1" type="ORF">KSF_078780</name>
</gene>
<proteinExistence type="predicted"/>